<feature type="non-terminal residue" evidence="2">
    <location>
        <position position="1"/>
    </location>
</feature>
<feature type="region of interest" description="Disordered" evidence="1">
    <location>
        <begin position="74"/>
        <end position="94"/>
    </location>
</feature>
<feature type="region of interest" description="Disordered" evidence="1">
    <location>
        <begin position="170"/>
        <end position="203"/>
    </location>
</feature>
<proteinExistence type="predicted"/>
<dbReference type="Proteomes" id="UP000028524">
    <property type="component" value="Unassembled WGS sequence"/>
</dbReference>
<dbReference type="InParanoid" id="A0A084QPJ4"/>
<evidence type="ECO:0000256" key="1">
    <source>
        <dbReference type="SAM" id="MobiDB-lite"/>
    </source>
</evidence>
<feature type="region of interest" description="Disordered" evidence="1">
    <location>
        <begin position="446"/>
        <end position="491"/>
    </location>
</feature>
<evidence type="ECO:0000313" key="3">
    <source>
        <dbReference type="Proteomes" id="UP000028524"/>
    </source>
</evidence>
<sequence>CTWPLEKKDQKKAQTLRNQVVAASTGAVDLELLQKYALSNCCGSQEARHRNRLEDRGLLEPLAIRWQEEIRQRNSEKTVEPAPIEATPTERSNESIFATSSSDVKISPFPAAVNPPPQCSAVDATRRVYETDTEPAASLSITVKIRPQGSASIPADAGLQYNLRSRKTTVSMDSTATGTKSVSKTPLSEFRPHMAEPGDDDTSHQEWFEIGEERAKQVVGDWAKFFQSAEPYDSHGLLKQEWLHDIETMDKEGELVTAKKLLEFDGATPTKAPPLPATEGSLVEKSAPLAELLILEPVASESLPTTAKVGAKDDQLARKHRPLPEAKLPVPTRVTSITNSDLTFSRTIKGELSSTDLLPRLSEFTFKSLTKQTFLEQPGSTTAKLFSVNSNSAFQFSPPKSLPSTTSPLLTPPSGGEFKFNFASPLPWEIPSRSVITPKSRGRVMIKKLSARNPSVAEEDQEAVRAPPYEKPPPDLIPLPLSPPPSPLEFP</sequence>
<feature type="compositionally biased region" description="Basic and acidic residues" evidence="1">
    <location>
        <begin position="190"/>
        <end position="203"/>
    </location>
</feature>
<gene>
    <name evidence="2" type="ORF">S40285_08883</name>
</gene>
<dbReference type="EMBL" id="KL660539">
    <property type="protein sequence ID" value="KFA65879.1"/>
    <property type="molecule type" value="Genomic_DNA"/>
</dbReference>
<reference evidence="2 3" key="1">
    <citation type="journal article" date="2014" name="BMC Genomics">
        <title>Comparative genome sequencing reveals chemotype-specific gene clusters in the toxigenic black mold Stachybotrys.</title>
        <authorList>
            <person name="Semeiks J."/>
            <person name="Borek D."/>
            <person name="Otwinowski Z."/>
            <person name="Grishin N.V."/>
        </authorList>
    </citation>
    <scope>NUCLEOTIDE SEQUENCE [LARGE SCALE GENOMIC DNA]</scope>
    <source>
        <strain evidence="2 3">IBT 40285</strain>
    </source>
</reference>
<dbReference type="AlphaFoldDB" id="A0A084QPJ4"/>
<dbReference type="STRING" id="1283841.A0A084QPJ4"/>
<keyword evidence="3" id="KW-1185">Reference proteome</keyword>
<organism evidence="2 3">
    <name type="scientific">Stachybotrys chlorohalonatus (strain IBT 40285)</name>
    <dbReference type="NCBI Taxonomy" id="1283841"/>
    <lineage>
        <taxon>Eukaryota</taxon>
        <taxon>Fungi</taxon>
        <taxon>Dikarya</taxon>
        <taxon>Ascomycota</taxon>
        <taxon>Pezizomycotina</taxon>
        <taxon>Sordariomycetes</taxon>
        <taxon>Hypocreomycetidae</taxon>
        <taxon>Hypocreales</taxon>
        <taxon>Stachybotryaceae</taxon>
        <taxon>Stachybotrys</taxon>
    </lineage>
</organism>
<protein>
    <submittedName>
        <fullName evidence="2">Uncharacterized protein</fullName>
    </submittedName>
</protein>
<evidence type="ECO:0000313" key="2">
    <source>
        <dbReference type="EMBL" id="KFA65879.1"/>
    </source>
</evidence>
<name>A0A084QPJ4_STAC4</name>
<feature type="compositionally biased region" description="Polar residues" evidence="1">
    <location>
        <begin position="170"/>
        <end position="186"/>
    </location>
</feature>
<dbReference type="OrthoDB" id="3511049at2759"/>
<feature type="compositionally biased region" description="Pro residues" evidence="1">
    <location>
        <begin position="469"/>
        <end position="491"/>
    </location>
</feature>
<accession>A0A084QPJ4</accession>
<dbReference type="HOGENOM" id="CLU_556190_0_0_1"/>